<feature type="domain" description="UspA" evidence="2">
    <location>
        <begin position="18"/>
        <end position="86"/>
    </location>
</feature>
<name>A0A935W396_9PROT</name>
<evidence type="ECO:0000313" key="4">
    <source>
        <dbReference type="Proteomes" id="UP000706151"/>
    </source>
</evidence>
<dbReference type="CDD" id="cd00293">
    <property type="entry name" value="USP-like"/>
    <property type="match status" value="1"/>
</dbReference>
<sequence length="86" mass="9556">MIENSKRHCHDILRLLHTVVGAAKIPTRFEVATGHPGEQIVRHAEDWKADLIVVGHRGRTFLDRLLIGSVARHAITHAPCAVLVAR</sequence>
<dbReference type="Proteomes" id="UP000706151">
    <property type="component" value="Unassembled WGS sequence"/>
</dbReference>
<reference evidence="3 4" key="1">
    <citation type="submission" date="2020-10" db="EMBL/GenBank/DDBJ databases">
        <title>Connecting structure to function with the recovery of over 1000 high-quality activated sludge metagenome-assembled genomes encoding full-length rRNA genes using long-read sequencing.</title>
        <authorList>
            <person name="Singleton C.M."/>
            <person name="Petriglieri F."/>
            <person name="Kristensen J.M."/>
            <person name="Kirkegaard R.H."/>
            <person name="Michaelsen T.Y."/>
            <person name="Andersen M.H."/>
            <person name="Karst S.M."/>
            <person name="Dueholm M.S."/>
            <person name="Nielsen P.H."/>
            <person name="Albertsen M."/>
        </authorList>
    </citation>
    <scope>NUCLEOTIDE SEQUENCE [LARGE SCALE GENOMIC DNA]</scope>
    <source>
        <strain evidence="3">Fred_18-Q3-R57-64_BAT3C.720</strain>
    </source>
</reference>
<dbReference type="PRINTS" id="PR01438">
    <property type="entry name" value="UNVRSLSTRESS"/>
</dbReference>
<dbReference type="InterPro" id="IPR051688">
    <property type="entry name" value="USP_A"/>
</dbReference>
<dbReference type="SUPFAM" id="SSF52402">
    <property type="entry name" value="Adenine nucleotide alpha hydrolases-like"/>
    <property type="match status" value="1"/>
</dbReference>
<dbReference type="Gene3D" id="3.40.50.620">
    <property type="entry name" value="HUPs"/>
    <property type="match status" value="1"/>
</dbReference>
<evidence type="ECO:0000256" key="1">
    <source>
        <dbReference type="ARBA" id="ARBA00008791"/>
    </source>
</evidence>
<dbReference type="PANTHER" id="PTHR43010">
    <property type="entry name" value="UNIVERSAL STRESS PROTEIN SLR1230"/>
    <property type="match status" value="1"/>
</dbReference>
<dbReference type="AlphaFoldDB" id="A0A935W396"/>
<dbReference type="InterPro" id="IPR014729">
    <property type="entry name" value="Rossmann-like_a/b/a_fold"/>
</dbReference>
<organism evidence="3 4">
    <name type="scientific">Candidatus Accumulibacter affinis</name>
    <dbReference type="NCBI Taxonomy" id="2954384"/>
    <lineage>
        <taxon>Bacteria</taxon>
        <taxon>Pseudomonadati</taxon>
        <taxon>Pseudomonadota</taxon>
        <taxon>Betaproteobacteria</taxon>
        <taxon>Candidatus Accumulibacter</taxon>
    </lineage>
</organism>
<protein>
    <submittedName>
        <fullName evidence="3">Universal stress protein</fullName>
    </submittedName>
</protein>
<gene>
    <name evidence="3" type="ORF">IPK02_00840</name>
</gene>
<comment type="similarity">
    <text evidence="1">Belongs to the universal stress protein A family.</text>
</comment>
<dbReference type="InterPro" id="IPR006015">
    <property type="entry name" value="Universal_stress_UspA"/>
</dbReference>
<dbReference type="PANTHER" id="PTHR43010:SF1">
    <property type="entry name" value="USPA DOMAIN-CONTAINING PROTEIN"/>
    <property type="match status" value="1"/>
</dbReference>
<accession>A0A935W396</accession>
<dbReference type="Pfam" id="PF00582">
    <property type="entry name" value="Usp"/>
    <property type="match status" value="1"/>
</dbReference>
<evidence type="ECO:0000259" key="2">
    <source>
        <dbReference type="Pfam" id="PF00582"/>
    </source>
</evidence>
<evidence type="ECO:0000313" key="3">
    <source>
        <dbReference type="EMBL" id="MBK7952618.1"/>
    </source>
</evidence>
<comment type="caution">
    <text evidence="3">The sequence shown here is derived from an EMBL/GenBank/DDBJ whole genome shotgun (WGS) entry which is preliminary data.</text>
</comment>
<proteinExistence type="inferred from homology"/>
<dbReference type="EMBL" id="JADJOT010000001">
    <property type="protein sequence ID" value="MBK7952618.1"/>
    <property type="molecule type" value="Genomic_DNA"/>
</dbReference>
<dbReference type="InterPro" id="IPR006016">
    <property type="entry name" value="UspA"/>
</dbReference>